<dbReference type="Proteomes" id="UP000501387">
    <property type="component" value="Chromosome"/>
</dbReference>
<name>A0A6G8FGI4_9MICO</name>
<dbReference type="EMBL" id="CP049934">
    <property type="protein sequence ID" value="QIM15369.1"/>
    <property type="molecule type" value="Genomic_DNA"/>
</dbReference>
<dbReference type="SUPFAM" id="SSF75304">
    <property type="entry name" value="Amidase signature (AS) enzymes"/>
    <property type="match status" value="1"/>
</dbReference>
<dbReference type="Pfam" id="PF01425">
    <property type="entry name" value="Amidase"/>
    <property type="match status" value="1"/>
</dbReference>
<dbReference type="InterPro" id="IPR036928">
    <property type="entry name" value="AS_sf"/>
</dbReference>
<evidence type="ECO:0000313" key="2">
    <source>
        <dbReference type="EMBL" id="QIM15369.1"/>
    </source>
</evidence>
<dbReference type="PANTHER" id="PTHR11895:SF151">
    <property type="entry name" value="GLUTAMYL-TRNA(GLN) AMIDOTRANSFERASE SUBUNIT A"/>
    <property type="match status" value="1"/>
</dbReference>
<dbReference type="KEGG" id="lins:G7067_01405"/>
<dbReference type="GO" id="GO:0003824">
    <property type="term" value="F:catalytic activity"/>
    <property type="evidence" value="ECO:0007669"/>
    <property type="project" value="InterPro"/>
</dbReference>
<dbReference type="Gene3D" id="3.90.1300.10">
    <property type="entry name" value="Amidase signature (AS) domain"/>
    <property type="match status" value="1"/>
</dbReference>
<dbReference type="PANTHER" id="PTHR11895">
    <property type="entry name" value="TRANSAMIDASE"/>
    <property type="match status" value="1"/>
</dbReference>
<dbReference type="InterPro" id="IPR000120">
    <property type="entry name" value="Amidase"/>
</dbReference>
<evidence type="ECO:0000259" key="1">
    <source>
        <dbReference type="Pfam" id="PF01425"/>
    </source>
</evidence>
<reference evidence="2 3" key="1">
    <citation type="submission" date="2020-03" db="EMBL/GenBank/DDBJ databases">
        <title>Leucobacter sp. nov., isolated from beetles.</title>
        <authorList>
            <person name="Hyun D.-W."/>
            <person name="Bae J.-W."/>
        </authorList>
    </citation>
    <scope>NUCLEOTIDE SEQUENCE [LARGE SCALE GENOMIC DNA]</scope>
    <source>
        <strain evidence="2 3">HDW9B</strain>
    </source>
</reference>
<proteinExistence type="predicted"/>
<sequence>MPFALGTDTGGSISIPAAWCGVFGFRPSTGAWPSGGLVPLSHTRDTVGVIGNSLETVQAVHAIVRMSTGAMSEPLSGEKIRIGIPRADSPHIDALDPKVAEVWQQCLAVLENCTVIELVNVRIDELHRLESTCGAVIEMHEIYHDLGSYLQQLPDPVRYEWLLEQVVREEVRYFLEESLRFRGREGEYRGALRSRRILQECYRDLFTRRRLSGILFPTTPMVAPLLEAAKGSANSDPFEVFARGTRNLNPGSVAGQPVVTIPMGRTTTGLPVGVSLEGAWGADESLIRVARMMSTELSR</sequence>
<protein>
    <recommendedName>
        <fullName evidence="1">Amidase domain-containing protein</fullName>
    </recommendedName>
</protein>
<accession>A0A6G8FGI4</accession>
<gene>
    <name evidence="2" type="ORF">G7067_01405</name>
</gene>
<keyword evidence="3" id="KW-1185">Reference proteome</keyword>
<organism evidence="2 3">
    <name type="scientific">Leucobacter insecticola</name>
    <dbReference type="NCBI Taxonomy" id="2714934"/>
    <lineage>
        <taxon>Bacteria</taxon>
        <taxon>Bacillati</taxon>
        <taxon>Actinomycetota</taxon>
        <taxon>Actinomycetes</taxon>
        <taxon>Micrococcales</taxon>
        <taxon>Microbacteriaceae</taxon>
        <taxon>Leucobacter</taxon>
    </lineage>
</organism>
<feature type="domain" description="Amidase" evidence="1">
    <location>
        <begin position="1"/>
        <end position="286"/>
    </location>
</feature>
<evidence type="ECO:0000313" key="3">
    <source>
        <dbReference type="Proteomes" id="UP000501387"/>
    </source>
</evidence>
<dbReference type="InterPro" id="IPR023631">
    <property type="entry name" value="Amidase_dom"/>
</dbReference>
<dbReference type="AlphaFoldDB" id="A0A6G8FGI4"/>